<dbReference type="InterPro" id="IPR051785">
    <property type="entry name" value="MMCE/EMCE_epimerase"/>
</dbReference>
<keyword evidence="5" id="KW-1185">Reference proteome</keyword>
<dbReference type="GO" id="GO:0016829">
    <property type="term" value="F:lyase activity"/>
    <property type="evidence" value="ECO:0007669"/>
    <property type="project" value="UniProtKB-KW"/>
</dbReference>
<comment type="caution">
    <text evidence="4">The sequence shown here is derived from an EMBL/GenBank/DDBJ whole genome shotgun (WGS) entry which is preliminary data.</text>
</comment>
<dbReference type="EMBL" id="JACHNZ010000021">
    <property type="protein sequence ID" value="MBB4632413.1"/>
    <property type="molecule type" value="Genomic_DNA"/>
</dbReference>
<dbReference type="GO" id="GO:0051213">
    <property type="term" value="F:dioxygenase activity"/>
    <property type="evidence" value="ECO:0007669"/>
    <property type="project" value="UniProtKB-KW"/>
</dbReference>
<feature type="compositionally biased region" description="Low complexity" evidence="2">
    <location>
        <begin position="154"/>
        <end position="169"/>
    </location>
</feature>
<proteinExistence type="predicted"/>
<dbReference type="InterPro" id="IPR004360">
    <property type="entry name" value="Glyas_Fos-R_dOase_dom"/>
</dbReference>
<dbReference type="GO" id="GO:0004493">
    <property type="term" value="F:methylmalonyl-CoA epimerase activity"/>
    <property type="evidence" value="ECO:0007669"/>
    <property type="project" value="TreeGrafter"/>
</dbReference>
<dbReference type="GO" id="GO:0046872">
    <property type="term" value="F:metal ion binding"/>
    <property type="evidence" value="ECO:0007669"/>
    <property type="project" value="UniProtKB-KW"/>
</dbReference>
<gene>
    <name evidence="4" type="ORF">GGQ98_002038</name>
</gene>
<dbReference type="PROSITE" id="PS51819">
    <property type="entry name" value="VOC"/>
    <property type="match status" value="1"/>
</dbReference>
<evidence type="ECO:0000313" key="4">
    <source>
        <dbReference type="EMBL" id="MBB4632413.1"/>
    </source>
</evidence>
<sequence length="169" mass="18834">MIRGFHHVAVSTPDLERFVDHYERWFGFVRVADGGWEADNERIGRMVQLPGSSARYAMIRLGSFYMEVFQYLDPVGTRFERRMCDPGLIHICLYVDDAWAEYERLSALGMAFHCPPGGSGTLLATYGRDCDGNVVELLQVIAEDNPFPFQDKGAPAAPDAAQAAPSSLK</sequence>
<accession>A0A7W7B1Q2</accession>
<dbReference type="RefSeq" id="WP_184068929.1">
    <property type="nucleotide sequence ID" value="NZ_JACHNZ010000021.1"/>
</dbReference>
<keyword evidence="4" id="KW-0456">Lyase</keyword>
<protein>
    <submittedName>
        <fullName evidence="4">Catechol 2,3-dioxygenase-like lactoylglutathione lyase family enzyme</fullName>
    </submittedName>
</protein>
<organism evidence="4 5">
    <name type="scientific">Sphingosinicella soli</name>
    <dbReference type="NCBI Taxonomy" id="333708"/>
    <lineage>
        <taxon>Bacteria</taxon>
        <taxon>Pseudomonadati</taxon>
        <taxon>Pseudomonadota</taxon>
        <taxon>Alphaproteobacteria</taxon>
        <taxon>Sphingomonadales</taxon>
        <taxon>Sphingosinicellaceae</taxon>
        <taxon>Sphingosinicella</taxon>
    </lineage>
</organism>
<evidence type="ECO:0000313" key="5">
    <source>
        <dbReference type="Proteomes" id="UP000566324"/>
    </source>
</evidence>
<dbReference type="PANTHER" id="PTHR43048:SF6">
    <property type="entry name" value="BLR8189 PROTEIN"/>
    <property type="match status" value="1"/>
</dbReference>
<evidence type="ECO:0000259" key="3">
    <source>
        <dbReference type="PROSITE" id="PS51819"/>
    </source>
</evidence>
<dbReference type="InterPro" id="IPR029068">
    <property type="entry name" value="Glyas_Bleomycin-R_OHBP_Dase"/>
</dbReference>
<dbReference type="GO" id="GO:0046491">
    <property type="term" value="P:L-methylmalonyl-CoA metabolic process"/>
    <property type="evidence" value="ECO:0007669"/>
    <property type="project" value="TreeGrafter"/>
</dbReference>
<dbReference type="Gene3D" id="3.10.180.10">
    <property type="entry name" value="2,3-Dihydroxybiphenyl 1,2-Dioxygenase, domain 1"/>
    <property type="match status" value="1"/>
</dbReference>
<dbReference type="PANTHER" id="PTHR43048">
    <property type="entry name" value="METHYLMALONYL-COA EPIMERASE"/>
    <property type="match status" value="1"/>
</dbReference>
<keyword evidence="4" id="KW-0560">Oxidoreductase</keyword>
<reference evidence="4 5" key="1">
    <citation type="submission" date="2020-08" db="EMBL/GenBank/DDBJ databases">
        <title>Genomic Encyclopedia of Type Strains, Phase IV (KMG-IV): sequencing the most valuable type-strain genomes for metagenomic binning, comparative biology and taxonomic classification.</title>
        <authorList>
            <person name="Goeker M."/>
        </authorList>
    </citation>
    <scope>NUCLEOTIDE SEQUENCE [LARGE SCALE GENOMIC DNA]</scope>
    <source>
        <strain evidence="4 5">DSM 17328</strain>
    </source>
</reference>
<dbReference type="Proteomes" id="UP000566324">
    <property type="component" value="Unassembled WGS sequence"/>
</dbReference>
<evidence type="ECO:0000256" key="1">
    <source>
        <dbReference type="ARBA" id="ARBA00022723"/>
    </source>
</evidence>
<dbReference type="InterPro" id="IPR037523">
    <property type="entry name" value="VOC_core"/>
</dbReference>
<dbReference type="SUPFAM" id="SSF54593">
    <property type="entry name" value="Glyoxalase/Bleomycin resistance protein/Dihydroxybiphenyl dioxygenase"/>
    <property type="match status" value="1"/>
</dbReference>
<evidence type="ECO:0000256" key="2">
    <source>
        <dbReference type="SAM" id="MobiDB-lite"/>
    </source>
</evidence>
<feature type="region of interest" description="Disordered" evidence="2">
    <location>
        <begin position="149"/>
        <end position="169"/>
    </location>
</feature>
<name>A0A7W7B1Q2_9SPHN</name>
<feature type="domain" description="VOC" evidence="3">
    <location>
        <begin position="4"/>
        <end position="140"/>
    </location>
</feature>
<keyword evidence="1" id="KW-0479">Metal-binding</keyword>
<dbReference type="Pfam" id="PF00903">
    <property type="entry name" value="Glyoxalase"/>
    <property type="match status" value="1"/>
</dbReference>
<keyword evidence="4" id="KW-0223">Dioxygenase</keyword>
<dbReference type="AlphaFoldDB" id="A0A7W7B1Q2"/>